<reference evidence="2 3" key="1">
    <citation type="submission" date="2015-03" db="EMBL/GenBank/DDBJ databases">
        <title>Genome sequence of Pseudoalteromonas aurantia.</title>
        <authorList>
            <person name="Xie B.-B."/>
            <person name="Rong J.-C."/>
            <person name="Qin Q.-L."/>
            <person name="Zhang Y.-Z."/>
        </authorList>
    </citation>
    <scope>NUCLEOTIDE SEQUENCE [LARGE SCALE GENOMIC DNA]</scope>
    <source>
        <strain evidence="2 3">208</strain>
    </source>
</reference>
<feature type="transmembrane region" description="Helical" evidence="1">
    <location>
        <begin position="151"/>
        <end position="174"/>
    </location>
</feature>
<accession>A0ABR9EET3</accession>
<proteinExistence type="predicted"/>
<sequence length="268" mass="29603">MSSEFRVFKAAMGIQWLKAGWSIFKTQPMTFVFMYIFIIIVALVPLVAPLLQLLAAFASPFLTAGMYMAVLSKQQGKTISLADILAPFSAKGRRLHLFRLGLYQMGAIILLTLLADFLFADAFAIMQEASSTQQPDELINALLASISMSDIMVFAIAHCFNLMAFAYALPLVFFKGETRIFTAITQSLKVFHKNMAPLGVYGLAIALLILASMPLSMIPLLVIIPISYISFFVSFQAIFMPVVKVQSEHDESTETVKQDGNDTGRFDA</sequence>
<comment type="caution">
    <text evidence="2">The sequence shown here is derived from an EMBL/GenBank/DDBJ whole genome shotgun (WGS) entry which is preliminary data.</text>
</comment>
<dbReference type="Proteomes" id="UP000615755">
    <property type="component" value="Unassembled WGS sequence"/>
</dbReference>
<evidence type="ECO:0000256" key="1">
    <source>
        <dbReference type="SAM" id="Phobius"/>
    </source>
</evidence>
<keyword evidence="1" id="KW-0472">Membrane</keyword>
<dbReference type="NCBIfam" id="NF041043">
    <property type="entry name" value="BPSS1780_fam"/>
    <property type="match status" value="1"/>
</dbReference>
<feature type="transmembrane region" description="Helical" evidence="1">
    <location>
        <begin position="195"/>
        <end position="212"/>
    </location>
</feature>
<keyword evidence="1" id="KW-0812">Transmembrane</keyword>
<evidence type="ECO:0008006" key="4">
    <source>
        <dbReference type="Google" id="ProtNLM"/>
    </source>
</evidence>
<organism evidence="2 3">
    <name type="scientific">Pseudoalteromonas aurantia 208</name>
    <dbReference type="NCBI Taxonomy" id="1314867"/>
    <lineage>
        <taxon>Bacteria</taxon>
        <taxon>Pseudomonadati</taxon>
        <taxon>Pseudomonadota</taxon>
        <taxon>Gammaproteobacteria</taxon>
        <taxon>Alteromonadales</taxon>
        <taxon>Pseudoalteromonadaceae</taxon>
        <taxon>Pseudoalteromonas</taxon>
    </lineage>
</organism>
<keyword evidence="1" id="KW-1133">Transmembrane helix</keyword>
<keyword evidence="3" id="KW-1185">Reference proteome</keyword>
<gene>
    <name evidence="2" type="ORF">PAUR_a4009</name>
</gene>
<dbReference type="RefSeq" id="WP_192508719.1">
    <property type="nucleotide sequence ID" value="NZ_AQGV01000013.1"/>
</dbReference>
<protein>
    <recommendedName>
        <fullName evidence="4">DUF2189 domain-containing protein</fullName>
    </recommendedName>
</protein>
<feature type="transmembrane region" description="Helical" evidence="1">
    <location>
        <begin position="28"/>
        <end position="47"/>
    </location>
</feature>
<feature type="transmembrane region" description="Helical" evidence="1">
    <location>
        <begin position="53"/>
        <end position="71"/>
    </location>
</feature>
<feature type="transmembrane region" description="Helical" evidence="1">
    <location>
        <begin position="100"/>
        <end position="120"/>
    </location>
</feature>
<feature type="transmembrane region" description="Helical" evidence="1">
    <location>
        <begin position="218"/>
        <end position="239"/>
    </location>
</feature>
<name>A0ABR9EET3_9GAMM</name>
<evidence type="ECO:0000313" key="2">
    <source>
        <dbReference type="EMBL" id="MBE0369495.1"/>
    </source>
</evidence>
<evidence type="ECO:0000313" key="3">
    <source>
        <dbReference type="Proteomes" id="UP000615755"/>
    </source>
</evidence>
<dbReference type="InterPro" id="IPR047798">
    <property type="entry name" value="BPSS1780-like"/>
</dbReference>
<dbReference type="EMBL" id="AQGV01000013">
    <property type="protein sequence ID" value="MBE0369495.1"/>
    <property type="molecule type" value="Genomic_DNA"/>
</dbReference>